<dbReference type="NCBIfam" id="TIGR00975">
    <property type="entry name" value="3a0107s03"/>
    <property type="match status" value="1"/>
</dbReference>
<accession>A0A398DTM8</accession>
<keyword evidence="4 6" id="KW-0813">Transport</keyword>
<evidence type="ECO:0000313" key="8">
    <source>
        <dbReference type="EMBL" id="RIE14604.1"/>
    </source>
</evidence>
<evidence type="ECO:0000256" key="6">
    <source>
        <dbReference type="PIRNR" id="PIRNR002756"/>
    </source>
</evidence>
<evidence type="ECO:0000256" key="2">
    <source>
        <dbReference type="ARBA" id="ARBA00008725"/>
    </source>
</evidence>
<evidence type="ECO:0000256" key="4">
    <source>
        <dbReference type="ARBA" id="ARBA00022448"/>
    </source>
</evidence>
<comment type="subunit">
    <text evidence="3">The complex is composed of two ATP-binding proteins (PstB), two transmembrane proteins (PstC and PstA) and a solute-binding protein (PstS).</text>
</comment>
<dbReference type="Pfam" id="PF12849">
    <property type="entry name" value="PBP_like_2"/>
    <property type="match status" value="1"/>
</dbReference>
<evidence type="ECO:0000256" key="5">
    <source>
        <dbReference type="ARBA" id="ARBA00022592"/>
    </source>
</evidence>
<keyword evidence="5 6" id="KW-0592">Phosphate transport</keyword>
<evidence type="ECO:0000256" key="1">
    <source>
        <dbReference type="ARBA" id="ARBA00002841"/>
    </source>
</evidence>
<dbReference type="AlphaFoldDB" id="A0A398DTM8"/>
<reference evidence="8 9" key="1">
    <citation type="submission" date="2018-09" db="EMBL/GenBank/DDBJ databases">
        <title>Discovery and Ecogenomic Context for Candidatus Cryosericales, a Global Caldiserica Order Active in Thawing Permafrost.</title>
        <authorList>
            <person name="Martinez M.A."/>
            <person name="Woodcroft B.J."/>
            <person name="Ignacio Espinoza J.C."/>
            <person name="Zayed A."/>
            <person name="Singleton C.M."/>
            <person name="Boyd J."/>
            <person name="Li Y.-F."/>
            <person name="Purvine S."/>
            <person name="Maughan H."/>
            <person name="Hodgkins S.B."/>
            <person name="Anderson D."/>
            <person name="Sederholm M."/>
            <person name="Temperton B."/>
            <person name="Saleska S.R."/>
            <person name="Tyson G.W."/>
            <person name="Rich V.I."/>
        </authorList>
    </citation>
    <scope>NUCLEOTIDE SEQUENCE [LARGE SCALE GENOMIC DNA]</scope>
    <source>
        <strain evidence="8 9">SMC3</strain>
    </source>
</reference>
<organism evidence="8 9">
    <name type="scientific">Candidatus Cryosericum hinesii</name>
    <dbReference type="NCBI Taxonomy" id="2290915"/>
    <lineage>
        <taxon>Bacteria</taxon>
        <taxon>Pseudomonadati</taxon>
        <taxon>Caldisericota/Cryosericota group</taxon>
        <taxon>Candidatus Cryosericota</taxon>
        <taxon>Candidatus Cryosericia</taxon>
        <taxon>Candidatus Cryosericales</taxon>
        <taxon>Candidatus Cryosericaceae</taxon>
        <taxon>Candidatus Cryosericum</taxon>
    </lineage>
</organism>
<dbReference type="GO" id="GO:0042301">
    <property type="term" value="F:phosphate ion binding"/>
    <property type="evidence" value="ECO:0007669"/>
    <property type="project" value="InterPro"/>
</dbReference>
<proteinExistence type="inferred from homology"/>
<dbReference type="PROSITE" id="PS51257">
    <property type="entry name" value="PROKAR_LIPOPROTEIN"/>
    <property type="match status" value="1"/>
</dbReference>
<dbReference type="PANTHER" id="PTHR42996:SF1">
    <property type="entry name" value="PHOSPHATE-BINDING PROTEIN PSTS"/>
    <property type="match status" value="1"/>
</dbReference>
<dbReference type="InterPro" id="IPR005673">
    <property type="entry name" value="ABC_phos-bd_PstS"/>
</dbReference>
<evidence type="ECO:0000313" key="9">
    <source>
        <dbReference type="Proteomes" id="UP000266042"/>
    </source>
</evidence>
<comment type="similarity">
    <text evidence="2 6">Belongs to the PstS family.</text>
</comment>
<evidence type="ECO:0000256" key="3">
    <source>
        <dbReference type="ARBA" id="ARBA00011529"/>
    </source>
</evidence>
<dbReference type="EMBL" id="QXIW01000010">
    <property type="protein sequence ID" value="RIE14604.1"/>
    <property type="molecule type" value="Genomic_DNA"/>
</dbReference>
<dbReference type="InterPro" id="IPR050962">
    <property type="entry name" value="Phosphate-bind_PstS"/>
</dbReference>
<sequence length="354" mass="36499">MKMFGRLSLVVATLLVITLIASGCSPKGGSTTVKELSGAGATFPYPLYSKMFDTYASATGVRVNYNSIGSGGGIKALTDKTVDFGASDAFLTDQEEAAMGAPVLHIPTCIGAVVLSYNLDGNPALKLDGTVTANIFLGKVVKWNDPEISALNPGVSLPDLAITVVHRSDGSGTTSIFTSYLAAVSPSWKSAVGAGKSVSWPAGVGGKGNDGVAGMISQTKGSIGYIELVYAVQSSMPFASLKNASGTFVTPSLASSAAAAAVSLPDNLRIMIVNSPGKDAYPISAFTWILVYKEQNYTGRTLAQAQALKKLLTWMLADGQSINEGLSYAKLPASAVTKALALINSMTYGGTTIP</sequence>
<evidence type="ECO:0000259" key="7">
    <source>
        <dbReference type="Pfam" id="PF12849"/>
    </source>
</evidence>
<feature type="domain" description="PBP" evidence="7">
    <location>
        <begin position="26"/>
        <end position="318"/>
    </location>
</feature>
<comment type="function">
    <text evidence="1">Part of the ABC transporter complex PstSACB involved in phosphate import.</text>
</comment>
<gene>
    <name evidence="8" type="primary">pstS</name>
    <name evidence="8" type="ORF">SMC3_01670</name>
</gene>
<dbReference type="RefSeq" id="WP_119086963.1">
    <property type="nucleotide sequence ID" value="NZ_QXIV01000009.1"/>
</dbReference>
<name>A0A398DTM8_9BACT</name>
<dbReference type="Proteomes" id="UP000266042">
    <property type="component" value="Unassembled WGS sequence"/>
</dbReference>
<dbReference type="InterPro" id="IPR024370">
    <property type="entry name" value="PBP_domain"/>
</dbReference>
<dbReference type="Gene3D" id="3.40.190.10">
    <property type="entry name" value="Periplasmic binding protein-like II"/>
    <property type="match status" value="2"/>
</dbReference>
<dbReference type="CDD" id="cd13565">
    <property type="entry name" value="PBP2_PstS"/>
    <property type="match status" value="1"/>
</dbReference>
<protein>
    <recommendedName>
        <fullName evidence="6">Phosphate-binding protein</fullName>
    </recommendedName>
</protein>
<dbReference type="GO" id="GO:0035435">
    <property type="term" value="P:phosphate ion transmembrane transport"/>
    <property type="evidence" value="ECO:0007669"/>
    <property type="project" value="InterPro"/>
</dbReference>
<dbReference type="PIRSF" id="PIRSF002756">
    <property type="entry name" value="PstS"/>
    <property type="match status" value="1"/>
</dbReference>
<dbReference type="PANTHER" id="PTHR42996">
    <property type="entry name" value="PHOSPHATE-BINDING PROTEIN PSTS"/>
    <property type="match status" value="1"/>
</dbReference>
<comment type="caution">
    <text evidence="8">The sequence shown here is derived from an EMBL/GenBank/DDBJ whole genome shotgun (WGS) entry which is preliminary data.</text>
</comment>
<dbReference type="SUPFAM" id="SSF53850">
    <property type="entry name" value="Periplasmic binding protein-like II"/>
    <property type="match status" value="1"/>
</dbReference>
<dbReference type="GO" id="GO:0043190">
    <property type="term" value="C:ATP-binding cassette (ABC) transporter complex"/>
    <property type="evidence" value="ECO:0007669"/>
    <property type="project" value="InterPro"/>
</dbReference>